<dbReference type="AlphaFoldDB" id="A0A6I4YLY3"/>
<sequence>MEAGGPVKPVTRRRVLIGLGSGAGLLIVGAPLALNAGRPALVEFIEENGTGPQDAPRNPDLWFEVTPAGVTFFVPKVEMGQGIHTALAQIAAEELEVTPEQLTVRQADTARGYAGGTMFTFGSTSVKALYRPLREAAATLRELLREEAARQLGVPAGRLTAAGGSFFVAGSRERIGYAQVVAGKQGEWVIPKAAPVLKARRDFKRIGRAMPRTDFRDKVLGTATYGYDARLPGMLFGAVARPPRFGARLVSASVGAAGRQPGVERVVIDVGAGFAGVVARTRTQARAAVASLDLRWEGGTTASSADLDAQIQAGSGSVLRRRGNVRAALDGGTVVRAEYRTPLAAHAHLEPLAALADVQAGGRIEVWASTQYPQKIVDDLRGVFGKDREVLVHPTQLGGGFGRKAGQHAALEAARLSAAVGKPVHVGWTREEDLQHAFYRPPTHHVLRGSVGADGRVRGVEQFTAGGDIIWGQTGMPEFVRDALGFDPGGLLGQFLPYDLPAYRVVNRREALPVPTGYWRGLGVLPNTFALESFMDELAHAAGADPLAFRLRHLGSGEDGRRLRGVLERAAQSAGWGTPLPAGRARGVACCLDLGTASALVAEVSVQERRVQVHRVTVAADPGLVINPDGARLQVQGSVMMALSSALHEELTIQGGRVVESNFDRYRLLPMRDAPEVEVILIESGEDPQGLGEPVMGPAAAAVANAVFTLTGQRLRTLPLRPGT</sequence>
<dbReference type="InterPro" id="IPR037165">
    <property type="entry name" value="AldOxase/xan_DH_Mopterin-bd_sf"/>
</dbReference>
<dbReference type="GO" id="GO:0016491">
    <property type="term" value="F:oxidoreductase activity"/>
    <property type="evidence" value="ECO:0007669"/>
    <property type="project" value="InterPro"/>
</dbReference>
<gene>
    <name evidence="3" type="ORF">GLX28_19085</name>
</gene>
<feature type="domain" description="Aldehyde oxidase/xanthine dehydrogenase a/b hammerhead" evidence="2">
    <location>
        <begin position="220"/>
        <end position="300"/>
    </location>
</feature>
<dbReference type="InterPro" id="IPR008274">
    <property type="entry name" value="AldOxase/xan_DH_MoCoBD1"/>
</dbReference>
<protein>
    <submittedName>
        <fullName evidence="3">Molybdopterin-dependent oxidoreductase</fullName>
    </submittedName>
</protein>
<name>A0A6I4YLY3_9DEIO</name>
<evidence type="ECO:0000313" key="3">
    <source>
        <dbReference type="EMBL" id="MXV21728.1"/>
    </source>
</evidence>
<dbReference type="InterPro" id="IPR046867">
    <property type="entry name" value="AldOxase/xan_DH_MoCoBD2"/>
</dbReference>
<dbReference type="SMART" id="SM01008">
    <property type="entry name" value="Ald_Xan_dh_C"/>
    <property type="match status" value="1"/>
</dbReference>
<keyword evidence="4" id="KW-1185">Reference proteome</keyword>
<dbReference type="PANTHER" id="PTHR47495">
    <property type="entry name" value="ALDEHYDE DEHYDROGENASE"/>
    <property type="match status" value="1"/>
</dbReference>
<evidence type="ECO:0000256" key="1">
    <source>
        <dbReference type="SAM" id="Phobius"/>
    </source>
</evidence>
<dbReference type="PANTHER" id="PTHR47495:SF2">
    <property type="entry name" value="ALDEHYDE DEHYDROGENASE"/>
    <property type="match status" value="1"/>
</dbReference>
<dbReference type="InterPro" id="IPR012368">
    <property type="entry name" value="OxRdtase_Mopterin-bd_su_IorB"/>
</dbReference>
<dbReference type="EMBL" id="WVHK01000124">
    <property type="protein sequence ID" value="MXV21728.1"/>
    <property type="molecule type" value="Genomic_DNA"/>
</dbReference>
<dbReference type="InterPro" id="IPR000674">
    <property type="entry name" value="Ald_Oxase/Xan_DH_a/b"/>
</dbReference>
<dbReference type="PIRSF" id="PIRSF036389">
    <property type="entry name" value="IOR_B"/>
    <property type="match status" value="1"/>
</dbReference>
<evidence type="ECO:0000313" key="4">
    <source>
        <dbReference type="Proteomes" id="UP000430519"/>
    </source>
</evidence>
<keyword evidence="1" id="KW-0812">Transmembrane</keyword>
<feature type="transmembrane region" description="Helical" evidence="1">
    <location>
        <begin position="15"/>
        <end position="34"/>
    </location>
</feature>
<dbReference type="Proteomes" id="UP000430519">
    <property type="component" value="Unassembled WGS sequence"/>
</dbReference>
<comment type="caution">
    <text evidence="3">The sequence shown here is derived from an EMBL/GenBank/DDBJ whole genome shotgun (WGS) entry which is preliminary data.</text>
</comment>
<proteinExistence type="predicted"/>
<keyword evidence="1" id="KW-1133">Transmembrane helix</keyword>
<dbReference type="Pfam" id="PF20256">
    <property type="entry name" value="MoCoBD_2"/>
    <property type="match status" value="2"/>
</dbReference>
<dbReference type="InterPro" id="IPR052516">
    <property type="entry name" value="N-heterocyclic_Hydroxylase"/>
</dbReference>
<dbReference type="Pfam" id="PF02738">
    <property type="entry name" value="MoCoBD_1"/>
    <property type="match status" value="1"/>
</dbReference>
<dbReference type="Gene3D" id="3.90.1170.50">
    <property type="entry name" value="Aldehyde oxidase/xanthine dehydrogenase, a/b hammerhead"/>
    <property type="match status" value="1"/>
</dbReference>
<evidence type="ECO:0000259" key="2">
    <source>
        <dbReference type="SMART" id="SM01008"/>
    </source>
</evidence>
<reference evidence="3 4" key="1">
    <citation type="submission" date="2019-11" db="EMBL/GenBank/DDBJ databases">
        <title>Genome sequence of Deinococcus xianganensis Y35, AI-2 producing algicidal bacterium, isolated from lake water.</title>
        <authorList>
            <person name="Li Y."/>
        </authorList>
    </citation>
    <scope>NUCLEOTIDE SEQUENCE [LARGE SCALE GENOMIC DNA]</scope>
    <source>
        <strain evidence="3 4">Y35</strain>
    </source>
</reference>
<dbReference type="SUPFAM" id="SSF56003">
    <property type="entry name" value="Molybdenum cofactor-binding domain"/>
    <property type="match status" value="2"/>
</dbReference>
<keyword evidence="1" id="KW-0472">Membrane</keyword>
<organism evidence="3 4">
    <name type="scientific">Deinococcus xianganensis</name>
    <dbReference type="NCBI Taxonomy" id="1507289"/>
    <lineage>
        <taxon>Bacteria</taxon>
        <taxon>Thermotogati</taxon>
        <taxon>Deinococcota</taxon>
        <taxon>Deinococci</taxon>
        <taxon>Deinococcales</taxon>
        <taxon>Deinococcaceae</taxon>
        <taxon>Deinococcus</taxon>
    </lineage>
</organism>
<dbReference type="Gene3D" id="3.30.365.10">
    <property type="entry name" value="Aldehyde oxidase/xanthine dehydrogenase, molybdopterin binding domain"/>
    <property type="match status" value="4"/>
</dbReference>
<accession>A0A6I4YLY3</accession>